<comment type="caution">
    <text evidence="1">The sequence shown here is derived from an EMBL/GenBank/DDBJ whole genome shotgun (WGS) entry which is preliminary data.</text>
</comment>
<evidence type="ECO:0000313" key="2">
    <source>
        <dbReference type="Proteomes" id="UP001597469"/>
    </source>
</evidence>
<keyword evidence="2" id="KW-1185">Reference proteome</keyword>
<reference evidence="2" key="1">
    <citation type="journal article" date="2019" name="Int. J. Syst. Evol. Microbiol.">
        <title>The Global Catalogue of Microorganisms (GCM) 10K type strain sequencing project: providing services to taxonomists for standard genome sequencing and annotation.</title>
        <authorList>
            <consortium name="The Broad Institute Genomics Platform"/>
            <consortium name="The Broad Institute Genome Sequencing Center for Infectious Disease"/>
            <person name="Wu L."/>
            <person name="Ma J."/>
        </authorList>
    </citation>
    <scope>NUCLEOTIDE SEQUENCE [LARGE SCALE GENOMIC DNA]</scope>
    <source>
        <strain evidence="2">KCTC 42805</strain>
    </source>
</reference>
<dbReference type="Pfam" id="PF14092">
    <property type="entry name" value="DUF4270"/>
    <property type="match status" value="1"/>
</dbReference>
<sequence>MSQNAIITSTRNWLASWSTRLFLLAGAVAGVIACEEPKEIGLPPTTPVDVSYTDTITVTRETIRFDSVRSNDQGNLMVGRYVDPVFGKVQARAFFELSQYSTAGDFVVNDSATTNPTPANRIIYDSTRLFLDYDRFNSFYGDTTQAQELQLYRLTDSLITKANYDISSSVPAESQPLIRQVIRPRPTTTDSLSFRLALPDAIGRELMTLANTDAGKLANPALFKAKIQRGFLLTSTSNDRAAVLSFSRLSAVYVYFHVEGEKTTKIQAFLLNGKRFNQITADRNGTPLASLQRGQTLSSTAANGRTFVQPATGVTTKLTFPTLVNLVRSGRVAINRADLVITPANSNGATVYFPPYLALAEADEQNRLRRLPIGGFPFMVPSIGPETRLASSFFGAQLVARASRTNEYTFDMSGYLQSIVTNLSPNTGLALMTPSSSLFSVSQSTGQGVDNSQLYLTDRVWRMELNGNTSVKLIVFYTTSQ</sequence>
<dbReference type="Proteomes" id="UP001597469">
    <property type="component" value="Unassembled WGS sequence"/>
</dbReference>
<evidence type="ECO:0000313" key="1">
    <source>
        <dbReference type="EMBL" id="MFD2570116.1"/>
    </source>
</evidence>
<organism evidence="1 2">
    <name type="scientific">Spirosoma soli</name>
    <dbReference type="NCBI Taxonomy" id="1770529"/>
    <lineage>
        <taxon>Bacteria</taxon>
        <taxon>Pseudomonadati</taxon>
        <taxon>Bacteroidota</taxon>
        <taxon>Cytophagia</taxon>
        <taxon>Cytophagales</taxon>
        <taxon>Cytophagaceae</taxon>
        <taxon>Spirosoma</taxon>
    </lineage>
</organism>
<protein>
    <submittedName>
        <fullName evidence="1">DUF4270 family protein</fullName>
    </submittedName>
</protein>
<dbReference type="InterPro" id="IPR025366">
    <property type="entry name" value="DUF4270"/>
</dbReference>
<proteinExistence type="predicted"/>
<gene>
    <name evidence="1" type="ORF">ACFSUS_05680</name>
</gene>
<accession>A0ABW5M1F0</accession>
<dbReference type="EMBL" id="JBHULN010000002">
    <property type="protein sequence ID" value="MFD2570116.1"/>
    <property type="molecule type" value="Genomic_DNA"/>
</dbReference>
<name>A0ABW5M1F0_9BACT</name>